<name>A0A9E7UGR6_METWO</name>
<dbReference type="AlphaFoldDB" id="A0A9E7UGR6"/>
<reference evidence="1 3" key="2">
    <citation type="submission" date="2023-12" db="EMBL/GenBank/DDBJ databases">
        <title>Phenotypic and Genomic Characterization of Methanothermobacter wolfeii Strain BSEL, a CO2-Capturing Archaeon with Minimal Nutrient Requirements.</title>
        <authorList>
            <person name="Ale Enriquez F."/>
            <person name="Ahring B.K."/>
        </authorList>
    </citation>
    <scope>NUCLEOTIDE SEQUENCE [LARGE SCALE GENOMIC DNA]</scope>
    <source>
        <strain evidence="1 3">BSEL-1</strain>
    </source>
</reference>
<evidence type="ECO:0000313" key="2">
    <source>
        <dbReference type="EMBL" id="UXH31744.1"/>
    </source>
</evidence>
<evidence type="ECO:0000313" key="3">
    <source>
        <dbReference type="Proteomes" id="UP001369247"/>
    </source>
</evidence>
<dbReference type="Proteomes" id="UP001065373">
    <property type="component" value="Chromosome"/>
</dbReference>
<sequence length="341" mass="37108">MAAELAPAKTFHPFMERYEHEYHCLCHGSGVREVLGGLCSSFHDMGTGRSRSGRAPEIAYLVARDIVRTWRAMGRIDPDLVLTCGNAGDVRKAISASLLRGRGVLHIEQDIYNPIEMIAFADIITAPSGEYRDYLEEEYLLENVEVIGGYPHALHVRDLGLTHRGGGDFILLVLGGDLKGEDIPGVMGMVGALNRKVVVVPFRFSSDYVRGLAGSRDVRVLAGFVDLPSLMRDADLMIYGAGMGVTIEAAVMGVPSIKLRGFHRRHASVDLAESVGIPVAGADDLPFIVDDLKPPRSGGLVKKAERAVDNIGRIVESFDDISGPRGGLGSMRRIWNARKKF</sequence>
<dbReference type="EMBL" id="JAXUHJ010000003">
    <property type="protein sequence ID" value="MEJ8541898.1"/>
    <property type="molecule type" value="Genomic_DNA"/>
</dbReference>
<dbReference type="GeneID" id="75105599"/>
<dbReference type="Proteomes" id="UP001369247">
    <property type="component" value="Unassembled WGS sequence"/>
</dbReference>
<evidence type="ECO:0000313" key="1">
    <source>
        <dbReference type="EMBL" id="MEJ8541898.1"/>
    </source>
</evidence>
<keyword evidence="3" id="KW-1185">Reference proteome</keyword>
<dbReference type="SUPFAM" id="SSF53756">
    <property type="entry name" value="UDP-Glycosyltransferase/glycogen phosphorylase"/>
    <property type="match status" value="1"/>
</dbReference>
<reference evidence="2" key="1">
    <citation type="submission" date="2022-09" db="EMBL/GenBank/DDBJ databases">
        <title>Characterization of three MwoI isoschizomers from sequenced genome and metagenomes.</title>
        <authorList>
            <person name="Fomenkov A."/>
            <person name="Xu S.Y."/>
            <person name="Roberts R.J."/>
        </authorList>
    </citation>
    <scope>NUCLEOTIDE SEQUENCE</scope>
    <source>
        <strain evidence="2">DSM 2970</strain>
    </source>
</reference>
<protein>
    <recommendedName>
        <fullName evidence="4">Glycosyltransferase</fullName>
    </recommendedName>
</protein>
<accession>A0A9E7UGR6</accession>
<proteinExistence type="predicted"/>
<evidence type="ECO:0008006" key="4">
    <source>
        <dbReference type="Google" id="ProtNLM"/>
    </source>
</evidence>
<dbReference type="RefSeq" id="WP_261599611.1">
    <property type="nucleotide sequence ID" value="NZ_CP104550.1"/>
</dbReference>
<dbReference type="Gene3D" id="3.40.50.2000">
    <property type="entry name" value="Glycogen Phosphorylase B"/>
    <property type="match status" value="1"/>
</dbReference>
<dbReference type="EMBL" id="CP104550">
    <property type="protein sequence ID" value="UXH31744.1"/>
    <property type="molecule type" value="Genomic_DNA"/>
</dbReference>
<gene>
    <name evidence="2" type="ORF">N5910_00065</name>
    <name evidence="1" type="ORF">U2150_00070</name>
</gene>
<organism evidence="2">
    <name type="scientific">Methanothermobacter wolfeii</name>
    <name type="common">Methanobacterium wolfei</name>
    <dbReference type="NCBI Taxonomy" id="145261"/>
    <lineage>
        <taxon>Archaea</taxon>
        <taxon>Methanobacteriati</taxon>
        <taxon>Methanobacteriota</taxon>
        <taxon>Methanomada group</taxon>
        <taxon>Methanobacteria</taxon>
        <taxon>Methanobacteriales</taxon>
        <taxon>Methanobacteriaceae</taxon>
        <taxon>Methanothermobacter</taxon>
    </lineage>
</organism>